<dbReference type="EMBL" id="CM042025">
    <property type="protein sequence ID" value="KAI3806691.1"/>
    <property type="molecule type" value="Genomic_DNA"/>
</dbReference>
<accession>A0ACB9IFX8</accession>
<dbReference type="Proteomes" id="UP001056120">
    <property type="component" value="Linkage Group LG08"/>
</dbReference>
<evidence type="ECO:0000313" key="2">
    <source>
        <dbReference type="Proteomes" id="UP001056120"/>
    </source>
</evidence>
<gene>
    <name evidence="1" type="ORF">L1987_22605</name>
</gene>
<sequence>MQIMTSFKDITKASRWINVMIFKLAFDDEMDLLKPPTSLPSLVPECYKVLDTGGVPSEARHRVTPGRETTVLYVLFLVEHRGVPSEAQPLLGCISFVFSARMGHGGVPSEARPMLCLLSCPISSFFRSFAHSKLSIP</sequence>
<name>A0ACB9IFX8_9ASTR</name>
<proteinExistence type="predicted"/>
<comment type="caution">
    <text evidence="1">The sequence shown here is derived from an EMBL/GenBank/DDBJ whole genome shotgun (WGS) entry which is preliminary data.</text>
</comment>
<protein>
    <submittedName>
        <fullName evidence="1">Uncharacterized protein</fullName>
    </submittedName>
</protein>
<reference evidence="1 2" key="2">
    <citation type="journal article" date="2022" name="Mol. Ecol. Resour.">
        <title>The genomes of chicory, endive, great burdock and yacon provide insights into Asteraceae paleo-polyploidization history and plant inulin production.</title>
        <authorList>
            <person name="Fan W."/>
            <person name="Wang S."/>
            <person name="Wang H."/>
            <person name="Wang A."/>
            <person name="Jiang F."/>
            <person name="Liu H."/>
            <person name="Zhao H."/>
            <person name="Xu D."/>
            <person name="Zhang Y."/>
        </authorList>
    </citation>
    <scope>NUCLEOTIDE SEQUENCE [LARGE SCALE GENOMIC DNA]</scope>
    <source>
        <strain evidence="2">cv. Yunnan</strain>
        <tissue evidence="1">Leaves</tissue>
    </source>
</reference>
<reference evidence="2" key="1">
    <citation type="journal article" date="2022" name="Mol. Ecol. Resour.">
        <title>The genomes of chicory, endive, great burdock and yacon provide insights into Asteraceae palaeo-polyploidization history and plant inulin production.</title>
        <authorList>
            <person name="Fan W."/>
            <person name="Wang S."/>
            <person name="Wang H."/>
            <person name="Wang A."/>
            <person name="Jiang F."/>
            <person name="Liu H."/>
            <person name="Zhao H."/>
            <person name="Xu D."/>
            <person name="Zhang Y."/>
        </authorList>
    </citation>
    <scope>NUCLEOTIDE SEQUENCE [LARGE SCALE GENOMIC DNA]</scope>
    <source>
        <strain evidence="2">cv. Yunnan</strain>
    </source>
</reference>
<evidence type="ECO:0000313" key="1">
    <source>
        <dbReference type="EMBL" id="KAI3806691.1"/>
    </source>
</evidence>
<keyword evidence="2" id="KW-1185">Reference proteome</keyword>
<organism evidence="1 2">
    <name type="scientific">Smallanthus sonchifolius</name>
    <dbReference type="NCBI Taxonomy" id="185202"/>
    <lineage>
        <taxon>Eukaryota</taxon>
        <taxon>Viridiplantae</taxon>
        <taxon>Streptophyta</taxon>
        <taxon>Embryophyta</taxon>
        <taxon>Tracheophyta</taxon>
        <taxon>Spermatophyta</taxon>
        <taxon>Magnoliopsida</taxon>
        <taxon>eudicotyledons</taxon>
        <taxon>Gunneridae</taxon>
        <taxon>Pentapetalae</taxon>
        <taxon>asterids</taxon>
        <taxon>campanulids</taxon>
        <taxon>Asterales</taxon>
        <taxon>Asteraceae</taxon>
        <taxon>Asteroideae</taxon>
        <taxon>Heliantheae alliance</taxon>
        <taxon>Millerieae</taxon>
        <taxon>Smallanthus</taxon>
    </lineage>
</organism>